<dbReference type="AlphaFoldDB" id="A0A024QBB2"/>
<dbReference type="InterPro" id="IPR029058">
    <property type="entry name" value="AB_hydrolase_fold"/>
</dbReference>
<dbReference type="GO" id="GO:0009234">
    <property type="term" value="P:menaquinone biosynthetic process"/>
    <property type="evidence" value="ECO:0007669"/>
    <property type="project" value="UniProtKB-UniRule"/>
</dbReference>
<comment type="catalytic activity">
    <reaction evidence="3">
        <text>5-enolpyruvoyl-6-hydroxy-2-succinyl-cyclohex-3-ene-1-carboxylate = (1R,6R)-6-hydroxy-2-succinyl-cyclohexa-2,4-diene-1-carboxylate + pyruvate</text>
        <dbReference type="Rhea" id="RHEA:25597"/>
        <dbReference type="ChEBI" id="CHEBI:15361"/>
        <dbReference type="ChEBI" id="CHEBI:58689"/>
        <dbReference type="ChEBI" id="CHEBI:58818"/>
        <dbReference type="EC" id="4.2.99.20"/>
    </reaction>
</comment>
<dbReference type="RefSeq" id="WP_021288886.1">
    <property type="nucleotide sequence ID" value="NZ_BNER01000003.1"/>
</dbReference>
<dbReference type="OrthoDB" id="9808398at2"/>
<evidence type="ECO:0000256" key="1">
    <source>
        <dbReference type="ARBA" id="ARBA00022428"/>
    </source>
</evidence>
<evidence type="ECO:0000259" key="4">
    <source>
        <dbReference type="Pfam" id="PF00561"/>
    </source>
</evidence>
<dbReference type="PRINTS" id="PR00111">
    <property type="entry name" value="ABHYDROLASE"/>
</dbReference>
<dbReference type="STRING" id="1462526.BN990_01528"/>
<dbReference type="Proteomes" id="UP000028875">
    <property type="component" value="Unassembled WGS sequence"/>
</dbReference>
<dbReference type="Pfam" id="PF00561">
    <property type="entry name" value="Abhydrolase_1"/>
    <property type="match status" value="1"/>
</dbReference>
<dbReference type="UniPathway" id="UPA00079"/>
<comment type="pathway">
    <text evidence="3">Quinol/quinone metabolism; 1,4-dihydroxy-2-naphthoate biosynthesis; 1,4-dihydroxy-2-naphthoate from chorismate: step 3/7.</text>
</comment>
<comment type="pathway">
    <text evidence="3">Quinol/quinone metabolism; menaquinone biosynthesis.</text>
</comment>
<evidence type="ECO:0000313" key="5">
    <source>
        <dbReference type="EMBL" id="CDQ39241.1"/>
    </source>
</evidence>
<evidence type="ECO:0000256" key="3">
    <source>
        <dbReference type="HAMAP-Rule" id="MF_01660"/>
    </source>
</evidence>
<dbReference type="InterPro" id="IPR022485">
    <property type="entry name" value="SHCHC_synthase_MenH"/>
</dbReference>
<dbReference type="EMBL" id="CCDP010000001">
    <property type="protein sequence ID" value="CDQ39241.1"/>
    <property type="molecule type" value="Genomic_DNA"/>
</dbReference>
<keyword evidence="6" id="KW-1185">Reference proteome</keyword>
<name>A0A024QBB2_9BACI</name>
<protein>
    <recommendedName>
        <fullName evidence="3">Putative 2-succinyl-6-hydroxy-2,4-cyclohexadiene-1-carboxylate synthase</fullName>
        <shortName evidence="3">SHCHC synthase</shortName>
        <ecNumber evidence="3">4.2.99.20</ecNumber>
    </recommendedName>
</protein>
<dbReference type="UniPathway" id="UPA01057">
    <property type="reaction ID" value="UER00900"/>
</dbReference>
<evidence type="ECO:0000256" key="2">
    <source>
        <dbReference type="ARBA" id="ARBA00023239"/>
    </source>
</evidence>
<dbReference type="PANTHER" id="PTHR42916">
    <property type="entry name" value="2-SUCCINYL-5-ENOLPYRUVYL-6-HYDROXY-3-CYCLOHEXENE-1-CARBOXYLATE SYNTHASE"/>
    <property type="match status" value="1"/>
</dbReference>
<feature type="domain" description="AB hydrolase-1" evidence="4">
    <location>
        <begin position="20"/>
        <end position="251"/>
    </location>
</feature>
<reference evidence="5 6" key="1">
    <citation type="submission" date="2014-03" db="EMBL/GenBank/DDBJ databases">
        <authorList>
            <person name="Urmite Genomes U."/>
        </authorList>
    </citation>
    <scope>NUCLEOTIDE SEQUENCE [LARGE SCALE GENOMIC DNA]</scope>
    <source>
        <strain evidence="5 6">Vm-5</strain>
    </source>
</reference>
<dbReference type="SUPFAM" id="SSF53474">
    <property type="entry name" value="alpha/beta-Hydrolases"/>
    <property type="match status" value="1"/>
</dbReference>
<keyword evidence="2 3" id="KW-0456">Lyase</keyword>
<reference evidence="6" key="2">
    <citation type="submission" date="2014-05" db="EMBL/GenBank/DDBJ databases">
        <title>Draft genome sequence of Virgibacillus massiliensis Vm-5.</title>
        <authorList>
            <person name="Khelaifia S."/>
            <person name="Croce O."/>
            <person name="Lagier J.C."/>
            <person name="Raoult D."/>
        </authorList>
    </citation>
    <scope>NUCLEOTIDE SEQUENCE [LARGE SCALE GENOMIC DNA]</scope>
    <source>
        <strain evidence="6">Vm-5</strain>
    </source>
</reference>
<dbReference type="eggNOG" id="COG0596">
    <property type="taxonomic scope" value="Bacteria"/>
</dbReference>
<dbReference type="GO" id="GO:0070205">
    <property type="term" value="F:2-succinyl-6-hydroxy-2,4-cyclohexadiene-1-carboxylate synthase activity"/>
    <property type="evidence" value="ECO:0007669"/>
    <property type="project" value="UniProtKB-UniRule"/>
</dbReference>
<dbReference type="HAMAP" id="MF_01660">
    <property type="entry name" value="MenH"/>
    <property type="match status" value="1"/>
</dbReference>
<accession>A0A024QBB2</accession>
<dbReference type="EC" id="4.2.99.20" evidence="3"/>
<sequence>MYFCINQMKYWYEVQGDGDPLVLLHGFTGSRNTWKPFIQSWKNNWTCITIDLPGHGKTTGSVSSMEACCVDLHALFNYLKLNKFHLLGYSMGGRTAITYAMLYPEMISSLLLESTSPGLKTAEERRQRKEKDNYLAVQIEEKGIDWFVNYWEQIPLFQSQQKLPNSQQQIIREERLSQHASGLADSLRTMGTGVQRSWWEELSSFSKPVLLIAGENDQKYCKLMKVMDKHFEYACLQIISEAGHAIHVEKPKIFGKIVNEYITGTKLA</sequence>
<comment type="caution">
    <text evidence="5">The sequence shown here is derived from an EMBL/GenBank/DDBJ whole genome shotgun (WGS) entry which is preliminary data.</text>
</comment>
<keyword evidence="1 3" id="KW-0474">Menaquinone biosynthesis</keyword>
<proteinExistence type="inferred from homology"/>
<dbReference type="Gene3D" id="3.40.50.1820">
    <property type="entry name" value="alpha/beta hydrolase"/>
    <property type="match status" value="1"/>
</dbReference>
<comment type="function">
    <text evidence="3">Catalyzes a proton abstraction reaction that results in 2,5-elimination of pyruvate from 2-succinyl-5-enolpyruvyl-6-hydroxy-3-cyclohexene-1-carboxylate (SEPHCHC) and the formation of 2-succinyl-6-hydroxy-2,4-cyclohexadiene-1-carboxylate (SHCHC).</text>
</comment>
<comment type="similarity">
    <text evidence="3">Belongs to the AB hydrolase superfamily. MenH family.</text>
</comment>
<gene>
    <name evidence="3 5" type="primary">menH</name>
    <name evidence="5" type="ORF">BN990_01528</name>
</gene>
<dbReference type="NCBIfam" id="TIGR03695">
    <property type="entry name" value="menH_SHCHC"/>
    <property type="match status" value="1"/>
</dbReference>
<dbReference type="InterPro" id="IPR000073">
    <property type="entry name" value="AB_hydrolase_1"/>
</dbReference>
<dbReference type="PANTHER" id="PTHR42916:SF1">
    <property type="entry name" value="PROTEIN PHYLLO, CHLOROPLASTIC"/>
    <property type="match status" value="1"/>
</dbReference>
<organism evidence="5 6">
    <name type="scientific">Virgibacillus massiliensis</name>
    <dbReference type="NCBI Taxonomy" id="1462526"/>
    <lineage>
        <taxon>Bacteria</taxon>
        <taxon>Bacillati</taxon>
        <taxon>Bacillota</taxon>
        <taxon>Bacilli</taxon>
        <taxon>Bacillales</taxon>
        <taxon>Bacillaceae</taxon>
        <taxon>Virgibacillus</taxon>
    </lineage>
</organism>
<comment type="subunit">
    <text evidence="3">Monomer.</text>
</comment>
<evidence type="ECO:0000313" key="6">
    <source>
        <dbReference type="Proteomes" id="UP000028875"/>
    </source>
</evidence>